<name>A0A9P0AW47_BRAAE</name>
<feature type="region of interest" description="Disordered" evidence="1">
    <location>
        <begin position="19"/>
        <end position="43"/>
    </location>
</feature>
<dbReference type="AlphaFoldDB" id="A0A9P0AW47"/>
<proteinExistence type="predicted"/>
<accession>A0A9P0AW47</accession>
<evidence type="ECO:0000313" key="2">
    <source>
        <dbReference type="EMBL" id="CAH0549468.1"/>
    </source>
</evidence>
<evidence type="ECO:0000256" key="1">
    <source>
        <dbReference type="SAM" id="MobiDB-lite"/>
    </source>
</evidence>
<protein>
    <submittedName>
        <fullName evidence="2">Uncharacterized protein</fullName>
    </submittedName>
</protein>
<organism evidence="2 3">
    <name type="scientific">Brassicogethes aeneus</name>
    <name type="common">Rape pollen beetle</name>
    <name type="synonym">Meligethes aeneus</name>
    <dbReference type="NCBI Taxonomy" id="1431903"/>
    <lineage>
        <taxon>Eukaryota</taxon>
        <taxon>Metazoa</taxon>
        <taxon>Ecdysozoa</taxon>
        <taxon>Arthropoda</taxon>
        <taxon>Hexapoda</taxon>
        <taxon>Insecta</taxon>
        <taxon>Pterygota</taxon>
        <taxon>Neoptera</taxon>
        <taxon>Endopterygota</taxon>
        <taxon>Coleoptera</taxon>
        <taxon>Polyphaga</taxon>
        <taxon>Cucujiformia</taxon>
        <taxon>Nitidulidae</taxon>
        <taxon>Meligethinae</taxon>
        <taxon>Brassicogethes</taxon>
    </lineage>
</organism>
<dbReference type="EMBL" id="OV121142">
    <property type="protein sequence ID" value="CAH0549468.1"/>
    <property type="molecule type" value="Genomic_DNA"/>
</dbReference>
<dbReference type="Proteomes" id="UP001154078">
    <property type="component" value="Chromosome 11"/>
</dbReference>
<dbReference type="OrthoDB" id="6728192at2759"/>
<keyword evidence="3" id="KW-1185">Reference proteome</keyword>
<reference evidence="2" key="1">
    <citation type="submission" date="2021-12" db="EMBL/GenBank/DDBJ databases">
        <authorList>
            <person name="King R."/>
        </authorList>
    </citation>
    <scope>NUCLEOTIDE SEQUENCE</scope>
</reference>
<gene>
    <name evidence="2" type="ORF">MELIAE_LOCUS2600</name>
</gene>
<feature type="region of interest" description="Disordered" evidence="1">
    <location>
        <begin position="431"/>
        <end position="475"/>
    </location>
</feature>
<sequence length="475" mass="54459">MTIAVFAHKTIKMLRARRTMQKSGKEARKLGNNAPPKRRKLEGNSKRLVAATGFFTGGIKSKVAKKAKNSRQFQQKILEEDLHGLLFEQKGDSEDEFPHLRRSVRLQSRKRSFRHKSRDFSPVDTDVGFEKPATSRNTSKSIFREINKRCGESNTASTPLFDSRKVQTQQRDINLVNNGDLLENLTVKVDIDNKPQIGANILQEIHRVDRILSGQDSDSDLSPYLVRQSNNPDNNMEFKLYKPEEWVYSTPPRQRIVLPQPEESAIQPAILCSTRKQHNIFELRESSNIRMDFEKFHNHQPISLDQRFLKHITTIDVESQRSGDPIWGGMDFANHYIDVPNKPVRVTEATNYMEQPSYSTNDHFLTLTSRPSKTVAKMSRNSGKLRKVNIFGEYEESPQPSCSSTVTSQAQIDAQAYQRHLVDVDMDRSFAPLESSDDEGEGKKKFAFNPQMPSFMRLGEPDQSPLMFDFSKKHQ</sequence>
<evidence type="ECO:0000313" key="3">
    <source>
        <dbReference type="Proteomes" id="UP001154078"/>
    </source>
</evidence>